<proteinExistence type="predicted"/>
<keyword evidence="1" id="KW-0812">Transmembrane</keyword>
<dbReference type="AlphaFoldDB" id="A0A5N6XSJ7"/>
<gene>
    <name evidence="2" type="ORF">BDV24DRAFT_144511</name>
</gene>
<dbReference type="Proteomes" id="UP000325558">
    <property type="component" value="Unassembled WGS sequence"/>
</dbReference>
<reference evidence="2" key="1">
    <citation type="submission" date="2019-04" db="EMBL/GenBank/DDBJ databases">
        <title>Friends and foes A comparative genomics study of 23 Aspergillus species from section Flavi.</title>
        <authorList>
            <consortium name="DOE Joint Genome Institute"/>
            <person name="Kjaerbolling I."/>
            <person name="Vesth T."/>
            <person name="Frisvad J.C."/>
            <person name="Nybo J.L."/>
            <person name="Theobald S."/>
            <person name="Kildgaard S."/>
            <person name="Isbrandt T."/>
            <person name="Kuo A."/>
            <person name="Sato A."/>
            <person name="Lyhne E.K."/>
            <person name="Kogle M.E."/>
            <person name="Wiebenga A."/>
            <person name="Kun R.S."/>
            <person name="Lubbers R.J."/>
            <person name="Makela M.R."/>
            <person name="Barry K."/>
            <person name="Chovatia M."/>
            <person name="Clum A."/>
            <person name="Daum C."/>
            <person name="Haridas S."/>
            <person name="He G."/>
            <person name="LaButti K."/>
            <person name="Lipzen A."/>
            <person name="Mondo S."/>
            <person name="Riley R."/>
            <person name="Salamov A."/>
            <person name="Simmons B.A."/>
            <person name="Magnuson J.K."/>
            <person name="Henrissat B."/>
            <person name="Mortensen U.H."/>
            <person name="Larsen T.O."/>
            <person name="Devries R.P."/>
            <person name="Grigoriev I.V."/>
            <person name="Machida M."/>
            <person name="Baker S.E."/>
            <person name="Andersen M.R."/>
        </authorList>
    </citation>
    <scope>NUCLEOTIDE SEQUENCE</scope>
    <source>
        <strain evidence="2">CBS 117612</strain>
    </source>
</reference>
<name>A0A5N6XSJ7_9EURO</name>
<accession>A0A5N6XSJ7</accession>
<protein>
    <submittedName>
        <fullName evidence="2">Uncharacterized protein</fullName>
    </submittedName>
</protein>
<dbReference type="EMBL" id="ML737229">
    <property type="protein sequence ID" value="KAE8335149.1"/>
    <property type="molecule type" value="Genomic_DNA"/>
</dbReference>
<sequence length="76" mass="8812">MNRSRGSKELYIPSPHAEIWGVKLHMQDPLKQIVCRVYMCVLIGFWYTPVKCHMFSPVCIDITLTTWMCILASIIP</sequence>
<evidence type="ECO:0000256" key="1">
    <source>
        <dbReference type="SAM" id="Phobius"/>
    </source>
</evidence>
<organism evidence="2">
    <name type="scientific">Aspergillus arachidicola</name>
    <dbReference type="NCBI Taxonomy" id="656916"/>
    <lineage>
        <taxon>Eukaryota</taxon>
        <taxon>Fungi</taxon>
        <taxon>Dikarya</taxon>
        <taxon>Ascomycota</taxon>
        <taxon>Pezizomycotina</taxon>
        <taxon>Eurotiomycetes</taxon>
        <taxon>Eurotiomycetidae</taxon>
        <taxon>Eurotiales</taxon>
        <taxon>Aspergillaceae</taxon>
        <taxon>Aspergillus</taxon>
        <taxon>Aspergillus subgen. Circumdati</taxon>
    </lineage>
</organism>
<evidence type="ECO:0000313" key="2">
    <source>
        <dbReference type="EMBL" id="KAE8335149.1"/>
    </source>
</evidence>
<feature type="transmembrane region" description="Helical" evidence="1">
    <location>
        <begin position="33"/>
        <end position="49"/>
    </location>
</feature>
<feature type="transmembrane region" description="Helical" evidence="1">
    <location>
        <begin position="55"/>
        <end position="75"/>
    </location>
</feature>
<keyword evidence="1" id="KW-0472">Membrane</keyword>
<keyword evidence="1" id="KW-1133">Transmembrane helix</keyword>